<dbReference type="Pfam" id="PF01176">
    <property type="entry name" value="eIF-1a"/>
    <property type="match status" value="1"/>
</dbReference>
<evidence type="ECO:0000259" key="1">
    <source>
        <dbReference type="PROSITE" id="PS50832"/>
    </source>
</evidence>
<proteinExistence type="predicted"/>
<dbReference type="InterPro" id="IPR006196">
    <property type="entry name" value="RNA-binding_domain_S1_IF1"/>
</dbReference>
<dbReference type="GO" id="GO:0003743">
    <property type="term" value="F:translation initiation factor activity"/>
    <property type="evidence" value="ECO:0007669"/>
    <property type="project" value="InterPro"/>
</dbReference>
<dbReference type="SUPFAM" id="SSF50249">
    <property type="entry name" value="Nucleic acid-binding proteins"/>
    <property type="match status" value="1"/>
</dbReference>
<feature type="non-terminal residue" evidence="2">
    <location>
        <position position="62"/>
    </location>
</feature>
<name>T1B6K7_9ZZZZ</name>
<gene>
    <name evidence="2" type="ORF">B1B_06725</name>
</gene>
<dbReference type="GO" id="GO:0003723">
    <property type="term" value="F:RNA binding"/>
    <property type="evidence" value="ECO:0007669"/>
    <property type="project" value="InterPro"/>
</dbReference>
<reference evidence="2" key="2">
    <citation type="journal article" date="2014" name="ISME J.">
        <title>Microbial stratification in low pH oxic and suboxic macroscopic growths along an acid mine drainage.</title>
        <authorList>
            <person name="Mendez-Garcia C."/>
            <person name="Mesa V."/>
            <person name="Sprenger R.R."/>
            <person name="Richter M."/>
            <person name="Diez M.S."/>
            <person name="Solano J."/>
            <person name="Bargiela R."/>
            <person name="Golyshina O.V."/>
            <person name="Manteca A."/>
            <person name="Ramos J.L."/>
            <person name="Gallego J.R."/>
            <person name="Llorente I."/>
            <person name="Martins Dos Santos V.A."/>
            <person name="Jensen O.N."/>
            <person name="Pelaez A.I."/>
            <person name="Sanchez J."/>
            <person name="Ferrer M."/>
        </authorList>
    </citation>
    <scope>NUCLEOTIDE SEQUENCE</scope>
</reference>
<dbReference type="PROSITE" id="PS50832">
    <property type="entry name" value="S1_IF1_TYPE"/>
    <property type="match status" value="1"/>
</dbReference>
<dbReference type="InterPro" id="IPR012340">
    <property type="entry name" value="NA-bd_OB-fold"/>
</dbReference>
<organism evidence="2">
    <name type="scientific">mine drainage metagenome</name>
    <dbReference type="NCBI Taxonomy" id="410659"/>
    <lineage>
        <taxon>unclassified sequences</taxon>
        <taxon>metagenomes</taxon>
        <taxon>ecological metagenomes</taxon>
    </lineage>
</organism>
<dbReference type="EMBL" id="AUZY01004261">
    <property type="protein sequence ID" value="EQD64078.1"/>
    <property type="molecule type" value="Genomic_DNA"/>
</dbReference>
<sequence>MAFNYRRKRPGEEVQYALKLPSSGEVIGRVIKSQGGSRFSVQCMDGKERMCSVPRRYKRRFW</sequence>
<dbReference type="AlphaFoldDB" id="T1B6K7"/>
<reference evidence="2" key="1">
    <citation type="submission" date="2013-08" db="EMBL/GenBank/DDBJ databases">
        <authorList>
            <person name="Mendez C."/>
            <person name="Richter M."/>
            <person name="Ferrer M."/>
            <person name="Sanchez J."/>
        </authorList>
    </citation>
    <scope>NUCLEOTIDE SEQUENCE</scope>
</reference>
<accession>T1B6K7</accession>
<evidence type="ECO:0000313" key="2">
    <source>
        <dbReference type="EMBL" id="EQD64078.1"/>
    </source>
</evidence>
<dbReference type="Gene3D" id="2.40.50.140">
    <property type="entry name" value="Nucleic acid-binding proteins"/>
    <property type="match status" value="1"/>
</dbReference>
<feature type="domain" description="S1-like" evidence="1">
    <location>
        <begin position="5"/>
        <end position="62"/>
    </location>
</feature>
<protein>
    <submittedName>
        <fullName evidence="2">S1 IF1 family protein</fullName>
    </submittedName>
</protein>
<comment type="caution">
    <text evidence="2">The sequence shown here is derived from an EMBL/GenBank/DDBJ whole genome shotgun (WGS) entry which is preliminary data.</text>
</comment>